<evidence type="ECO:0000313" key="3">
    <source>
        <dbReference type="Proteomes" id="UP000053477"/>
    </source>
</evidence>
<reference evidence="2 3" key="1">
    <citation type="submission" date="2015-04" db="EMBL/GenBank/DDBJ databases">
        <title>Complete genome sequence of Schizopora paradoxa KUC8140, a cosmopolitan wood degrader in East Asia.</title>
        <authorList>
            <consortium name="DOE Joint Genome Institute"/>
            <person name="Min B."/>
            <person name="Park H."/>
            <person name="Jang Y."/>
            <person name="Kim J.-J."/>
            <person name="Kim K.H."/>
            <person name="Pangilinan J."/>
            <person name="Lipzen A."/>
            <person name="Riley R."/>
            <person name="Grigoriev I.V."/>
            <person name="Spatafora J.W."/>
            <person name="Choi I.-G."/>
        </authorList>
    </citation>
    <scope>NUCLEOTIDE SEQUENCE [LARGE SCALE GENOMIC DNA]</scope>
    <source>
        <strain evidence="2 3">KUC8140</strain>
    </source>
</reference>
<feature type="region of interest" description="Disordered" evidence="1">
    <location>
        <begin position="1"/>
        <end position="77"/>
    </location>
</feature>
<accession>A0A0H2RMI7</accession>
<evidence type="ECO:0000256" key="1">
    <source>
        <dbReference type="SAM" id="MobiDB-lite"/>
    </source>
</evidence>
<dbReference type="Proteomes" id="UP000053477">
    <property type="component" value="Unassembled WGS sequence"/>
</dbReference>
<keyword evidence="3" id="KW-1185">Reference proteome</keyword>
<evidence type="ECO:0000313" key="2">
    <source>
        <dbReference type="EMBL" id="KLO06046.1"/>
    </source>
</evidence>
<gene>
    <name evidence="2" type="ORF">SCHPADRAFT_946422</name>
</gene>
<dbReference type="EMBL" id="KQ086243">
    <property type="protein sequence ID" value="KLO06046.1"/>
    <property type="molecule type" value="Genomic_DNA"/>
</dbReference>
<dbReference type="InParanoid" id="A0A0H2RMI7"/>
<proteinExistence type="predicted"/>
<feature type="compositionally biased region" description="Basic residues" evidence="1">
    <location>
        <begin position="1"/>
        <end position="13"/>
    </location>
</feature>
<feature type="compositionally biased region" description="Low complexity" evidence="1">
    <location>
        <begin position="68"/>
        <end position="77"/>
    </location>
</feature>
<protein>
    <submittedName>
        <fullName evidence="2">Uncharacterized protein</fullName>
    </submittedName>
</protein>
<name>A0A0H2RMI7_9AGAM</name>
<sequence length="199" mass="21999">MPAGRPPKRRKRLASTQRTVYPTPPPDDDPPSTAHVKPSISRHLASLVEGNPDSPGEAIWEHLNNGLDSSPDASSPAKATEHMQYVLMGISGRGWGQLIYHSLAIEDGALLSRRLRDFTLVQQAIESLEDFAHKVVANAFELDPSGRTGMHTEARFVFRQVGQISFILHELICSRKQGLDHFATLYTSSSFDFQSGHVD</sequence>
<dbReference type="AlphaFoldDB" id="A0A0H2RMI7"/>
<organism evidence="2 3">
    <name type="scientific">Schizopora paradoxa</name>
    <dbReference type="NCBI Taxonomy" id="27342"/>
    <lineage>
        <taxon>Eukaryota</taxon>
        <taxon>Fungi</taxon>
        <taxon>Dikarya</taxon>
        <taxon>Basidiomycota</taxon>
        <taxon>Agaricomycotina</taxon>
        <taxon>Agaricomycetes</taxon>
        <taxon>Hymenochaetales</taxon>
        <taxon>Schizoporaceae</taxon>
        <taxon>Schizopora</taxon>
    </lineage>
</organism>